<dbReference type="PANTHER" id="PTHR33053:SF9">
    <property type="entry name" value="AGAP000105-PA"/>
    <property type="match status" value="1"/>
</dbReference>
<dbReference type="VEuPathDB" id="VectorBase:ACON2_033162"/>
<dbReference type="RefSeq" id="XP_049465833.1">
    <property type="nucleotide sequence ID" value="XM_049609876.1"/>
</dbReference>
<feature type="region of interest" description="Disordered" evidence="1">
    <location>
        <begin position="67"/>
        <end position="88"/>
    </location>
</feature>
<dbReference type="GeneID" id="120957255"/>
<dbReference type="AlphaFoldDB" id="A0A6E8VSR3"/>
<evidence type="ECO:0000313" key="3">
    <source>
        <dbReference type="Proteomes" id="UP001105220"/>
    </source>
</evidence>
<evidence type="ECO:0000256" key="1">
    <source>
        <dbReference type="SAM" id="MobiDB-lite"/>
    </source>
</evidence>
<organism evidence="2 3">
    <name type="scientific">Anopheles coluzzii</name>
    <name type="common">African malaria mosquito</name>
    <dbReference type="NCBI Taxonomy" id="1518534"/>
    <lineage>
        <taxon>Eukaryota</taxon>
        <taxon>Metazoa</taxon>
        <taxon>Ecdysozoa</taxon>
        <taxon>Arthropoda</taxon>
        <taxon>Hexapoda</taxon>
        <taxon>Insecta</taxon>
        <taxon>Pterygota</taxon>
        <taxon>Neoptera</taxon>
        <taxon>Endopterygota</taxon>
        <taxon>Diptera</taxon>
        <taxon>Nematocera</taxon>
        <taxon>Culicoidea</taxon>
        <taxon>Culicidae</taxon>
        <taxon>Anophelinae</taxon>
        <taxon>Anopheles</taxon>
    </lineage>
</organism>
<name>A0A6E8VSR3_ANOCL</name>
<reference evidence="2" key="2">
    <citation type="submission" date="2020-05" db="UniProtKB">
        <authorList>
            <consortium name="EnsemblMetazoa"/>
        </authorList>
    </citation>
    <scope>IDENTIFICATION</scope>
    <source>
        <strain evidence="2">Ngousso</strain>
    </source>
</reference>
<dbReference type="RefSeq" id="XP_049465834.1">
    <property type="nucleotide sequence ID" value="XM_049609877.1"/>
</dbReference>
<reference key="1">
    <citation type="journal article" date="2019" name="Genes (Basel)">
        <title>A High-Quality De novo Genome Assembly from a Single Mosquito Using PacBio Sequencing.</title>
        <authorList>
            <person name="Kingan S.B."/>
            <person name="Heaton H."/>
            <person name="Cudini J."/>
            <person name="Lambert C.C."/>
            <person name="Baybayan P."/>
            <person name="Galvin B.D."/>
            <person name="Durbin R."/>
            <person name="Korlach J."/>
            <person name="Lawniczak M.K.N."/>
        </authorList>
    </citation>
    <scope>NUCLEOTIDE SEQUENCE [LARGE SCALE GENOMIC DNA]</scope>
    <source>
        <strain>Mali-NIH</strain>
    </source>
</reference>
<dbReference type="VEuPathDB" id="VectorBase:ACON007602"/>
<accession>A0A6E8VSR3</accession>
<dbReference type="EnsemblMetazoa" id="ACON007602-RA">
    <property type="protein sequence ID" value="ACON007602-PA"/>
    <property type="gene ID" value="ACON007602"/>
</dbReference>
<keyword evidence="3" id="KW-1185">Reference proteome</keyword>
<feature type="compositionally biased region" description="Basic residues" evidence="1">
    <location>
        <begin position="7"/>
        <end position="19"/>
    </location>
</feature>
<dbReference type="VEuPathDB" id="VectorBase:ACMO_002997"/>
<sequence>MATQPMKRSRKVISRRNKKLAAMSTEYDRQNMLGDDDAGTSGVVHRNIGLTSQYDDPEYDAEVLMGTSSHNSDTDYISDRSSESETDAVAEGSTTAHNCNNHSDIGECLRTWAVVRNQPRSSVNEILAILGIWTDLLLPKDSRTLLKTPKTIGEEIQSIAGGEFWYKGIENNLVNYFKSTVPSIDELSIQVSTDGLPLHRGGPTQLWPILMKIVELPSAPIMMIAVFCGPAKPTSLEVFLRQFVEEANDIHRRGLRIGDKMIRFSIQAIIADSPARAFLKATTYFNGYHGCMRCTCVGEYYKPGKKIIFDSVGAPLRTHHGFKSRDCPGHHQEWRSPLEDLDNFDMVDKLPTSCGLHLCDEGATRRHLCGLIGGSAARLATWILDEVEFCGPDDLVFFDVPGSNKDDAEMMLDEDVGGRTSFTGVFTEVLMMMPRGCEMMMLMLTTVPVLLGHLR</sequence>
<dbReference type="Proteomes" id="UP001105220">
    <property type="component" value="Unplaced"/>
</dbReference>
<dbReference type="PANTHER" id="PTHR33053">
    <property type="entry name" value="PROTEIN, PUTATIVE-RELATED"/>
    <property type="match status" value="1"/>
</dbReference>
<feature type="region of interest" description="Disordered" evidence="1">
    <location>
        <begin position="1"/>
        <end position="21"/>
    </location>
</feature>
<evidence type="ECO:0000313" key="2">
    <source>
        <dbReference type="EnsemblMetazoa" id="ACON007602-PA"/>
    </source>
</evidence>
<proteinExistence type="predicted"/>
<protein>
    <submittedName>
        <fullName evidence="2">Transposase domain-containing protein</fullName>
    </submittedName>
</protein>